<organism evidence="1 2">
    <name type="scientific">Rosa chinensis</name>
    <name type="common">China rose</name>
    <dbReference type="NCBI Taxonomy" id="74649"/>
    <lineage>
        <taxon>Eukaryota</taxon>
        <taxon>Viridiplantae</taxon>
        <taxon>Streptophyta</taxon>
        <taxon>Embryophyta</taxon>
        <taxon>Tracheophyta</taxon>
        <taxon>Spermatophyta</taxon>
        <taxon>Magnoliopsida</taxon>
        <taxon>eudicotyledons</taxon>
        <taxon>Gunneridae</taxon>
        <taxon>Pentapetalae</taxon>
        <taxon>rosids</taxon>
        <taxon>fabids</taxon>
        <taxon>Rosales</taxon>
        <taxon>Rosaceae</taxon>
        <taxon>Rosoideae</taxon>
        <taxon>Rosoideae incertae sedis</taxon>
        <taxon>Rosa</taxon>
    </lineage>
</organism>
<evidence type="ECO:0000313" key="1">
    <source>
        <dbReference type="EMBL" id="PRQ25122.1"/>
    </source>
</evidence>
<reference evidence="1 2" key="1">
    <citation type="journal article" date="2018" name="Nat. Genet.">
        <title>The Rosa genome provides new insights in the design of modern roses.</title>
        <authorList>
            <person name="Bendahmane M."/>
        </authorList>
    </citation>
    <scope>NUCLEOTIDE SEQUENCE [LARGE SCALE GENOMIC DNA]</scope>
    <source>
        <strain evidence="2">cv. Old Blush</strain>
    </source>
</reference>
<sequence length="99" mass="11389">MQQTTRGPDPARTTASFCRTTSSCRFSLGLRRPVTDTRRHLWLWEGSSFESLSDQAQRWWWWSLEYVLVSVSALRLGNVCSISLSPTIGRVRREGGNQR</sequence>
<protein>
    <submittedName>
        <fullName evidence="1">Uncharacterized protein</fullName>
    </submittedName>
</protein>
<accession>A0A2P6PT63</accession>
<dbReference type="AlphaFoldDB" id="A0A2P6PT63"/>
<name>A0A2P6PT63_ROSCH</name>
<dbReference type="Gramene" id="PRQ25122">
    <property type="protein sequence ID" value="PRQ25122"/>
    <property type="gene ID" value="RchiOBHm_Chr6g0280131"/>
</dbReference>
<keyword evidence="2" id="KW-1185">Reference proteome</keyword>
<dbReference type="EMBL" id="PDCK01000044">
    <property type="protein sequence ID" value="PRQ25122.1"/>
    <property type="molecule type" value="Genomic_DNA"/>
</dbReference>
<comment type="caution">
    <text evidence="1">The sequence shown here is derived from an EMBL/GenBank/DDBJ whole genome shotgun (WGS) entry which is preliminary data.</text>
</comment>
<evidence type="ECO:0000313" key="2">
    <source>
        <dbReference type="Proteomes" id="UP000238479"/>
    </source>
</evidence>
<gene>
    <name evidence="1" type="ORF">RchiOBHm_Chr6g0280131</name>
</gene>
<dbReference type="Proteomes" id="UP000238479">
    <property type="component" value="Chromosome 6"/>
</dbReference>
<proteinExistence type="predicted"/>